<dbReference type="PANTHER" id="PTHR22974">
    <property type="entry name" value="MIXED LINEAGE PROTEIN KINASE"/>
    <property type="match status" value="1"/>
</dbReference>
<sequence>ELDVGLRTRRNSSTANTNLTLPKRGGQILEPDVEDLDSDSTLPKRGGRILEPDVEDLDLNVPLDDEGNRPKEGPGKDQKASIEEEFAKLRAENERLKKDLLKMHQEASEQHQLSSQLKKEASEQQQLSSQLKQELNDLKNQEQQTKLKRIKVISELLISVSKAERQEARMKVRQDSLRLGRLGVLRAGTNISAKWEDGQALIDLNSRLKHLLEKKESVEREKKSLKKRQSEMPEEDFLIQDEIYETQLASIKRDKEDSLQKRDQYELEKGRMIREKKRISDEDDSRFNKYQILNQQYALLNLLGKGGFSEVYKAFDMVEFRYVACKLHGVNTQWSEEKKRSIFAMLLGNLIFRRPWCINILFRCGTGLKSTITHFAPFWNIAVGKILTQFLREHLYFRRAKQRFILFRYFKLLCT</sequence>
<evidence type="ECO:0000256" key="8">
    <source>
        <dbReference type="SAM" id="MobiDB-lite"/>
    </source>
</evidence>
<protein>
    <recommendedName>
        <fullName evidence="11">Protein kinase domain-containing protein</fullName>
    </recommendedName>
</protein>
<keyword evidence="5 6" id="KW-0067">ATP-binding</keyword>
<keyword evidence="7" id="KW-0175">Coiled coil</keyword>
<evidence type="ECO:0000256" key="4">
    <source>
        <dbReference type="ARBA" id="ARBA00022777"/>
    </source>
</evidence>
<accession>A0AA42AX38</accession>
<evidence type="ECO:0000256" key="7">
    <source>
        <dbReference type="SAM" id="Coils"/>
    </source>
</evidence>
<dbReference type="InterPro" id="IPR011009">
    <property type="entry name" value="Kinase-like_dom_sf"/>
</dbReference>
<reference evidence="9" key="1">
    <citation type="submission" date="2022-03" db="EMBL/GenBank/DDBJ databases">
        <title>A functionally conserved STORR gene fusion in Papaver species that diverged 16.8 million years ago.</title>
        <authorList>
            <person name="Catania T."/>
        </authorList>
    </citation>
    <scope>NUCLEOTIDE SEQUENCE</scope>
    <source>
        <strain evidence="9">S-191538</strain>
    </source>
</reference>
<evidence type="ECO:0000256" key="2">
    <source>
        <dbReference type="ARBA" id="ARBA00022679"/>
    </source>
</evidence>
<dbReference type="PROSITE" id="PS00107">
    <property type="entry name" value="PROTEIN_KINASE_ATP"/>
    <property type="match status" value="1"/>
</dbReference>
<dbReference type="SUPFAM" id="SSF56112">
    <property type="entry name" value="Protein kinase-like (PK-like)"/>
    <property type="match status" value="1"/>
</dbReference>
<dbReference type="AlphaFoldDB" id="A0AA42AX38"/>
<dbReference type="GO" id="GO:0007059">
    <property type="term" value="P:chromosome segregation"/>
    <property type="evidence" value="ECO:0007669"/>
    <property type="project" value="TreeGrafter"/>
</dbReference>
<feature type="region of interest" description="Disordered" evidence="8">
    <location>
        <begin position="1"/>
        <end position="81"/>
    </location>
</feature>
<dbReference type="InterPro" id="IPR017441">
    <property type="entry name" value="Protein_kinase_ATP_BS"/>
</dbReference>
<evidence type="ECO:0000256" key="3">
    <source>
        <dbReference type="ARBA" id="ARBA00022741"/>
    </source>
</evidence>
<evidence type="ECO:0000256" key="1">
    <source>
        <dbReference type="ARBA" id="ARBA00022527"/>
    </source>
</evidence>
<evidence type="ECO:0000313" key="10">
    <source>
        <dbReference type="Proteomes" id="UP001177140"/>
    </source>
</evidence>
<name>A0AA42AX38_PAPNU</name>
<evidence type="ECO:0000256" key="5">
    <source>
        <dbReference type="ARBA" id="ARBA00022840"/>
    </source>
</evidence>
<dbReference type="Proteomes" id="UP001177140">
    <property type="component" value="Unassembled WGS sequence"/>
</dbReference>
<feature type="compositionally biased region" description="Basic and acidic residues" evidence="8">
    <location>
        <begin position="66"/>
        <end position="81"/>
    </location>
</feature>
<evidence type="ECO:0000256" key="6">
    <source>
        <dbReference type="PROSITE-ProRule" id="PRU10141"/>
    </source>
</evidence>
<proteinExistence type="predicted"/>
<dbReference type="Gene3D" id="1.10.510.10">
    <property type="entry name" value="Transferase(Phosphotransferase) domain 1"/>
    <property type="match status" value="1"/>
</dbReference>
<feature type="binding site" evidence="6">
    <location>
        <position position="326"/>
    </location>
    <ligand>
        <name>ATP</name>
        <dbReference type="ChEBI" id="CHEBI:30616"/>
    </ligand>
</feature>
<feature type="region of interest" description="Disordered" evidence="8">
    <location>
        <begin position="104"/>
        <end position="131"/>
    </location>
</feature>
<keyword evidence="10" id="KW-1185">Reference proteome</keyword>
<keyword evidence="2" id="KW-0808">Transferase</keyword>
<organism evidence="9 10">
    <name type="scientific">Papaver nudicaule</name>
    <name type="common">Iceland poppy</name>
    <dbReference type="NCBI Taxonomy" id="74823"/>
    <lineage>
        <taxon>Eukaryota</taxon>
        <taxon>Viridiplantae</taxon>
        <taxon>Streptophyta</taxon>
        <taxon>Embryophyta</taxon>
        <taxon>Tracheophyta</taxon>
        <taxon>Spermatophyta</taxon>
        <taxon>Magnoliopsida</taxon>
        <taxon>Ranunculales</taxon>
        <taxon>Papaveraceae</taxon>
        <taxon>Papaveroideae</taxon>
        <taxon>Papaver</taxon>
    </lineage>
</organism>
<evidence type="ECO:0000313" key="9">
    <source>
        <dbReference type="EMBL" id="MCL7043289.1"/>
    </source>
</evidence>
<feature type="coiled-coil region" evidence="7">
    <location>
        <begin position="201"/>
        <end position="282"/>
    </location>
</feature>
<gene>
    <name evidence="9" type="ORF">MKW94_021987</name>
</gene>
<dbReference type="GO" id="GO:0005634">
    <property type="term" value="C:nucleus"/>
    <property type="evidence" value="ECO:0007669"/>
    <property type="project" value="TreeGrafter"/>
</dbReference>
<feature type="compositionally biased region" description="Polar residues" evidence="8">
    <location>
        <begin position="11"/>
        <end position="20"/>
    </location>
</feature>
<comment type="caution">
    <text evidence="9">The sequence shown here is derived from an EMBL/GenBank/DDBJ whole genome shotgun (WGS) entry which is preliminary data.</text>
</comment>
<keyword evidence="1" id="KW-0723">Serine/threonine-protein kinase</keyword>
<evidence type="ECO:0008006" key="11">
    <source>
        <dbReference type="Google" id="ProtNLM"/>
    </source>
</evidence>
<keyword evidence="3 6" id="KW-0547">Nucleotide-binding</keyword>
<dbReference type="GO" id="GO:0004674">
    <property type="term" value="F:protein serine/threonine kinase activity"/>
    <property type="evidence" value="ECO:0007669"/>
    <property type="project" value="UniProtKB-KW"/>
</dbReference>
<dbReference type="GO" id="GO:0005524">
    <property type="term" value="F:ATP binding"/>
    <property type="evidence" value="ECO:0007669"/>
    <property type="project" value="UniProtKB-UniRule"/>
</dbReference>
<feature type="non-terminal residue" evidence="9">
    <location>
        <position position="1"/>
    </location>
</feature>
<dbReference type="EMBL" id="JAJJMA010245007">
    <property type="protein sequence ID" value="MCL7043289.1"/>
    <property type="molecule type" value="Genomic_DNA"/>
</dbReference>
<dbReference type="PANTHER" id="PTHR22974:SF23">
    <property type="entry name" value="TOUSLED-LIKE KINASE, ISOFORM G"/>
    <property type="match status" value="1"/>
</dbReference>
<keyword evidence="4" id="KW-0418">Kinase</keyword>
<dbReference type="GO" id="GO:0035556">
    <property type="term" value="P:intracellular signal transduction"/>
    <property type="evidence" value="ECO:0007669"/>
    <property type="project" value="TreeGrafter"/>
</dbReference>